<dbReference type="AlphaFoldDB" id="A0A917U8W2"/>
<reference evidence="1" key="2">
    <citation type="submission" date="2020-09" db="EMBL/GenBank/DDBJ databases">
        <authorList>
            <person name="Sun Q."/>
            <person name="Zhou Y."/>
        </authorList>
    </citation>
    <scope>NUCLEOTIDE SEQUENCE</scope>
    <source>
        <strain evidence="1">CGMCC 4.7312</strain>
    </source>
</reference>
<evidence type="ECO:0000313" key="1">
    <source>
        <dbReference type="EMBL" id="GGM67029.1"/>
    </source>
</evidence>
<dbReference type="InterPro" id="IPR036388">
    <property type="entry name" value="WH-like_DNA-bd_sf"/>
</dbReference>
<sequence length="113" mass="12563">MKFGELLEIRDIIQHRYVIGALVCLGEQGPLRYSELGNAITGWTGTRVGDGEITRTVTRLLESGLAQEAFVDGHRSLTLTDAGQHRLEMIRALGRTLRDFERDDEGRPGEVPS</sequence>
<evidence type="ECO:0000313" key="2">
    <source>
        <dbReference type="Proteomes" id="UP000608890"/>
    </source>
</evidence>
<dbReference type="SUPFAM" id="SSF46785">
    <property type="entry name" value="Winged helix' DNA-binding domain"/>
    <property type="match status" value="1"/>
</dbReference>
<name>A0A917U8W2_9ACTN</name>
<dbReference type="Proteomes" id="UP000608890">
    <property type="component" value="Unassembled WGS sequence"/>
</dbReference>
<organism evidence="1 2">
    <name type="scientific">Micromonospora sonchi</name>
    <dbReference type="NCBI Taxonomy" id="1763543"/>
    <lineage>
        <taxon>Bacteria</taxon>
        <taxon>Bacillati</taxon>
        <taxon>Actinomycetota</taxon>
        <taxon>Actinomycetes</taxon>
        <taxon>Micromonosporales</taxon>
        <taxon>Micromonosporaceae</taxon>
        <taxon>Micromonospora</taxon>
    </lineage>
</organism>
<proteinExistence type="predicted"/>
<dbReference type="EMBL" id="BMNB01000055">
    <property type="protein sequence ID" value="GGM67029.1"/>
    <property type="molecule type" value="Genomic_DNA"/>
</dbReference>
<dbReference type="Gene3D" id="1.10.10.10">
    <property type="entry name" value="Winged helix-like DNA-binding domain superfamily/Winged helix DNA-binding domain"/>
    <property type="match status" value="1"/>
</dbReference>
<protein>
    <submittedName>
        <fullName evidence="1">Uncharacterized protein</fullName>
    </submittedName>
</protein>
<dbReference type="RefSeq" id="WP_189050567.1">
    <property type="nucleotide sequence ID" value="NZ_BMNB01000055.1"/>
</dbReference>
<gene>
    <name evidence="1" type="ORF">GCM10011608_60400</name>
</gene>
<keyword evidence="2" id="KW-1185">Reference proteome</keyword>
<comment type="caution">
    <text evidence="1">The sequence shown here is derived from an EMBL/GenBank/DDBJ whole genome shotgun (WGS) entry which is preliminary data.</text>
</comment>
<dbReference type="InterPro" id="IPR036390">
    <property type="entry name" value="WH_DNA-bd_sf"/>
</dbReference>
<reference evidence="1" key="1">
    <citation type="journal article" date="2014" name="Int. J. Syst. Evol. Microbiol.">
        <title>Complete genome sequence of Corynebacterium casei LMG S-19264T (=DSM 44701T), isolated from a smear-ripened cheese.</title>
        <authorList>
            <consortium name="US DOE Joint Genome Institute (JGI-PGF)"/>
            <person name="Walter F."/>
            <person name="Albersmeier A."/>
            <person name="Kalinowski J."/>
            <person name="Ruckert C."/>
        </authorList>
    </citation>
    <scope>NUCLEOTIDE SEQUENCE</scope>
    <source>
        <strain evidence="1">CGMCC 4.7312</strain>
    </source>
</reference>
<accession>A0A917U8W2</accession>